<sequence length="286" mass="30459">MGGALQRRGVSKDDLAALLEISRACDTLYLHLTGLAREDDAEIVAVLEDVYECVARVDPSAEVVPLLERCGWDADAVMALEDRIGDEDHVVTLSLELEEGGGVEEGDETTGDDTSVDKTSVGGTFDRMHAGHRLLLATASAVTRSGDSPTVFIGVTGDVLLSNKRHRDLIEPYEVRASKAKTFVAKTRPPTSPLTVECGPLDESPPLAATVADMRALVVSRETLAGGEAIQEARKEAGFPPLRVVCVGLVKGKVGKGRGDDGKVSSTALRADAADDRERRRMRGGR</sequence>
<dbReference type="AlphaFoldDB" id="C1EIB7"/>
<dbReference type="RefSeq" id="XP_002506574.1">
    <property type="nucleotide sequence ID" value="XM_002506528.1"/>
</dbReference>
<dbReference type="InterPro" id="IPR014729">
    <property type="entry name" value="Rossmann-like_a/b/a_fold"/>
</dbReference>
<evidence type="ECO:0008006" key="4">
    <source>
        <dbReference type="Google" id="ProtNLM"/>
    </source>
</evidence>
<gene>
    <name evidence="2" type="ORF">MICPUN_64520</name>
</gene>
<dbReference type="Proteomes" id="UP000002009">
    <property type="component" value="Chromosome 15"/>
</dbReference>
<dbReference type="InParanoid" id="C1EIB7"/>
<dbReference type="GeneID" id="8249327"/>
<dbReference type="OrthoDB" id="27911at2759"/>
<dbReference type="KEGG" id="mis:MICPUN_64520"/>
<dbReference type="GO" id="GO:0004140">
    <property type="term" value="F:dephospho-CoA kinase activity"/>
    <property type="evidence" value="ECO:0007669"/>
    <property type="project" value="TreeGrafter"/>
</dbReference>
<feature type="region of interest" description="Disordered" evidence="1">
    <location>
        <begin position="256"/>
        <end position="286"/>
    </location>
</feature>
<dbReference type="PANTHER" id="PTHR10695:SF46">
    <property type="entry name" value="BIFUNCTIONAL COENZYME A SYNTHASE-RELATED"/>
    <property type="match status" value="1"/>
</dbReference>
<protein>
    <recommendedName>
        <fullName evidence="4">Cytidyltransferase-like domain-containing protein</fullName>
    </recommendedName>
</protein>
<evidence type="ECO:0000256" key="1">
    <source>
        <dbReference type="SAM" id="MobiDB-lite"/>
    </source>
</evidence>
<evidence type="ECO:0000313" key="2">
    <source>
        <dbReference type="EMBL" id="ACO67832.1"/>
    </source>
</evidence>
<dbReference type="Gene3D" id="3.40.50.620">
    <property type="entry name" value="HUPs"/>
    <property type="match status" value="1"/>
</dbReference>
<organism evidence="2 3">
    <name type="scientific">Micromonas commoda (strain RCC299 / NOUM17 / CCMP2709)</name>
    <name type="common">Picoplanktonic green alga</name>
    <dbReference type="NCBI Taxonomy" id="296587"/>
    <lineage>
        <taxon>Eukaryota</taxon>
        <taxon>Viridiplantae</taxon>
        <taxon>Chlorophyta</taxon>
        <taxon>Mamiellophyceae</taxon>
        <taxon>Mamiellales</taxon>
        <taxon>Mamiellaceae</taxon>
        <taxon>Micromonas</taxon>
    </lineage>
</organism>
<keyword evidence="3" id="KW-1185">Reference proteome</keyword>
<reference evidence="2 3" key="1">
    <citation type="journal article" date="2009" name="Science">
        <title>Green evolution and dynamic adaptations revealed by genomes of the marine picoeukaryotes Micromonas.</title>
        <authorList>
            <person name="Worden A.Z."/>
            <person name="Lee J.H."/>
            <person name="Mock T."/>
            <person name="Rouze P."/>
            <person name="Simmons M.P."/>
            <person name="Aerts A.L."/>
            <person name="Allen A.E."/>
            <person name="Cuvelier M.L."/>
            <person name="Derelle E."/>
            <person name="Everett M.V."/>
            <person name="Foulon E."/>
            <person name="Grimwood J."/>
            <person name="Gundlach H."/>
            <person name="Henrissat B."/>
            <person name="Napoli C."/>
            <person name="McDonald S.M."/>
            <person name="Parker M.S."/>
            <person name="Rombauts S."/>
            <person name="Salamov A."/>
            <person name="Von Dassow P."/>
            <person name="Badger J.H."/>
            <person name="Coutinho P.M."/>
            <person name="Demir E."/>
            <person name="Dubchak I."/>
            <person name="Gentemann C."/>
            <person name="Eikrem W."/>
            <person name="Gready J.E."/>
            <person name="John U."/>
            <person name="Lanier W."/>
            <person name="Lindquist E.A."/>
            <person name="Lucas S."/>
            <person name="Mayer K.F."/>
            <person name="Moreau H."/>
            <person name="Not F."/>
            <person name="Otillar R."/>
            <person name="Panaud O."/>
            <person name="Pangilinan J."/>
            <person name="Paulsen I."/>
            <person name="Piegu B."/>
            <person name="Poliakov A."/>
            <person name="Robbens S."/>
            <person name="Schmutz J."/>
            <person name="Toulza E."/>
            <person name="Wyss T."/>
            <person name="Zelensky A."/>
            <person name="Zhou K."/>
            <person name="Armbrust E.V."/>
            <person name="Bhattacharya D."/>
            <person name="Goodenough U.W."/>
            <person name="Van de Peer Y."/>
            <person name="Grigoriev I.V."/>
        </authorList>
    </citation>
    <scope>NUCLEOTIDE SEQUENCE [LARGE SCALE GENOMIC DNA]</scope>
    <source>
        <strain evidence="3">RCC299 / NOUM17</strain>
    </source>
</reference>
<dbReference type="EMBL" id="CP001333">
    <property type="protein sequence ID" value="ACO67832.1"/>
    <property type="molecule type" value="Genomic_DNA"/>
</dbReference>
<proteinExistence type="predicted"/>
<dbReference type="GO" id="GO:0015937">
    <property type="term" value="P:coenzyme A biosynthetic process"/>
    <property type="evidence" value="ECO:0007669"/>
    <property type="project" value="TreeGrafter"/>
</dbReference>
<dbReference type="STRING" id="296587.C1EIB7"/>
<accession>C1EIB7</accession>
<dbReference type="FunCoup" id="C1EIB7">
    <property type="interactions" value="270"/>
</dbReference>
<dbReference type="PANTHER" id="PTHR10695">
    <property type="entry name" value="DEPHOSPHO-COA KINASE-RELATED"/>
    <property type="match status" value="1"/>
</dbReference>
<evidence type="ECO:0000313" key="3">
    <source>
        <dbReference type="Proteomes" id="UP000002009"/>
    </source>
</evidence>
<dbReference type="eggNOG" id="KOG3351">
    <property type="taxonomic scope" value="Eukaryota"/>
</dbReference>
<dbReference type="SUPFAM" id="SSF52374">
    <property type="entry name" value="Nucleotidylyl transferase"/>
    <property type="match status" value="1"/>
</dbReference>
<name>C1EIB7_MICCC</name>